<dbReference type="InterPro" id="IPR000871">
    <property type="entry name" value="Beta-lactam_class-A"/>
</dbReference>
<feature type="region of interest" description="Disordered" evidence="1">
    <location>
        <begin position="62"/>
        <end position="218"/>
    </location>
</feature>
<feature type="compositionally biased region" description="Low complexity" evidence="1">
    <location>
        <begin position="65"/>
        <end position="74"/>
    </location>
</feature>
<gene>
    <name evidence="3" type="ORF">FEF26_08645</name>
</gene>
<dbReference type="PANTHER" id="PTHR35333:SF5">
    <property type="entry name" value="CONSERVED LIPOPROTEIN LPQF-RELATED"/>
    <property type="match status" value="1"/>
</dbReference>
<feature type="compositionally biased region" description="Acidic residues" evidence="1">
    <location>
        <begin position="167"/>
        <end position="190"/>
    </location>
</feature>
<sequence>MHSRLPQFAGVPGRLSVVAVTAALLVSGCAPNFQAPEPANLVPASEHQDVPETVKNTADSTMRDAAAAVAQQVAEHQPQERSATSEEPSSEASEETPEVDEPERTEESTDTGTQELEEWAEAIARAHQASEQDGEQDGDQQQAEAEEEAQRQAEAEAEEEAQRQAEAEQEAEAEAPEEELPEQEQAEPEPEAPQPESEAEEPAPAPEPVPDSSDVTFDGDLSTFLAQTASAYPGRISIGLQEVGGQSRSGSTGGSDSFVTASTYKLLVGYSLIREVEAGERSWDDTALGDRDLAQCFNDMLTVSDNPCPEAIGPDLGWANIYADAAAMGATNTGAGEGGIRTNALDLTRFMTNLATGSMSMSDSGHERLRNALAANVHRQGIPAGSAGRVLNKPGFISGNLHDTAIVHHPSGTYVLTILSQGSSWDSLAGITRDIESALYG</sequence>
<dbReference type="GO" id="GO:0030655">
    <property type="term" value="P:beta-lactam antibiotic catabolic process"/>
    <property type="evidence" value="ECO:0007669"/>
    <property type="project" value="InterPro"/>
</dbReference>
<dbReference type="PROSITE" id="PS51257">
    <property type="entry name" value="PROKAR_LIPOPROTEIN"/>
    <property type="match status" value="1"/>
</dbReference>
<protein>
    <submittedName>
        <fullName evidence="3">Serine hydrolase</fullName>
    </submittedName>
</protein>
<dbReference type="PANTHER" id="PTHR35333">
    <property type="entry name" value="BETA-LACTAMASE"/>
    <property type="match status" value="1"/>
</dbReference>
<reference evidence="3 4" key="1">
    <citation type="submission" date="2019-05" db="EMBL/GenBank/DDBJ databases">
        <title>Nesterenkonia sp. GY074 isolated from the Southern Atlantic Ocean.</title>
        <authorList>
            <person name="Zhang G."/>
        </authorList>
    </citation>
    <scope>NUCLEOTIDE SEQUENCE [LARGE SCALE GENOMIC DNA]</scope>
    <source>
        <strain evidence="3 4">GY074</strain>
    </source>
</reference>
<comment type="caution">
    <text evidence="3">The sequence shown here is derived from an EMBL/GenBank/DDBJ whole genome shotgun (WGS) entry which is preliminary data.</text>
</comment>
<dbReference type="GO" id="GO:0046677">
    <property type="term" value="P:response to antibiotic"/>
    <property type="evidence" value="ECO:0007669"/>
    <property type="project" value="InterPro"/>
</dbReference>
<dbReference type="AlphaFoldDB" id="A0A5R9BAD2"/>
<dbReference type="Gene3D" id="3.40.710.10">
    <property type="entry name" value="DD-peptidase/beta-lactamase superfamily"/>
    <property type="match status" value="1"/>
</dbReference>
<dbReference type="Pfam" id="PF13354">
    <property type="entry name" value="Beta-lactamase2"/>
    <property type="match status" value="1"/>
</dbReference>
<dbReference type="Proteomes" id="UP000310458">
    <property type="component" value="Unassembled WGS sequence"/>
</dbReference>
<dbReference type="RefSeq" id="WP_138253143.1">
    <property type="nucleotide sequence ID" value="NZ_VAVZ01000021.1"/>
</dbReference>
<dbReference type="OrthoDB" id="9803967at2"/>
<accession>A0A5R9BAD2</accession>
<evidence type="ECO:0000256" key="1">
    <source>
        <dbReference type="SAM" id="MobiDB-lite"/>
    </source>
</evidence>
<dbReference type="SUPFAM" id="SSF56601">
    <property type="entry name" value="beta-lactamase/transpeptidase-like"/>
    <property type="match status" value="1"/>
</dbReference>
<feature type="compositionally biased region" description="Basic and acidic residues" evidence="1">
    <location>
        <begin position="148"/>
        <end position="166"/>
    </location>
</feature>
<dbReference type="InterPro" id="IPR045155">
    <property type="entry name" value="Beta-lactam_cat"/>
</dbReference>
<name>A0A5R9BAD2_9MICC</name>
<evidence type="ECO:0000313" key="3">
    <source>
        <dbReference type="EMBL" id="TLP96779.1"/>
    </source>
</evidence>
<keyword evidence="3" id="KW-0378">Hydrolase</keyword>
<dbReference type="InterPro" id="IPR012338">
    <property type="entry name" value="Beta-lactam/transpept-like"/>
</dbReference>
<keyword evidence="4" id="KW-1185">Reference proteome</keyword>
<dbReference type="EMBL" id="VAVZ01000021">
    <property type="protein sequence ID" value="TLP96779.1"/>
    <property type="molecule type" value="Genomic_DNA"/>
</dbReference>
<organism evidence="3 4">
    <name type="scientific">Nesterenkonia salmonea</name>
    <dbReference type="NCBI Taxonomy" id="1804987"/>
    <lineage>
        <taxon>Bacteria</taxon>
        <taxon>Bacillati</taxon>
        <taxon>Actinomycetota</taxon>
        <taxon>Actinomycetes</taxon>
        <taxon>Micrococcales</taxon>
        <taxon>Micrococcaceae</taxon>
        <taxon>Nesterenkonia</taxon>
    </lineage>
</organism>
<feature type="domain" description="Beta-lactamase class A catalytic" evidence="2">
    <location>
        <begin position="253"/>
        <end position="419"/>
    </location>
</feature>
<evidence type="ECO:0000259" key="2">
    <source>
        <dbReference type="Pfam" id="PF13354"/>
    </source>
</evidence>
<proteinExistence type="predicted"/>
<evidence type="ECO:0000313" key="4">
    <source>
        <dbReference type="Proteomes" id="UP000310458"/>
    </source>
</evidence>
<dbReference type="GO" id="GO:0008800">
    <property type="term" value="F:beta-lactamase activity"/>
    <property type="evidence" value="ECO:0007669"/>
    <property type="project" value="InterPro"/>
</dbReference>
<feature type="compositionally biased region" description="Acidic residues" evidence="1">
    <location>
        <begin position="88"/>
        <end position="104"/>
    </location>
</feature>